<dbReference type="PROSITE" id="PS50943">
    <property type="entry name" value="HTH_CROC1"/>
    <property type="match status" value="1"/>
</dbReference>
<protein>
    <submittedName>
        <fullName evidence="2">Helix-turn-helix domain-containing protein</fullName>
    </submittedName>
</protein>
<keyword evidence="3" id="KW-1185">Reference proteome</keyword>
<feature type="domain" description="HTH cro/C1-type" evidence="1">
    <location>
        <begin position="8"/>
        <end position="61"/>
    </location>
</feature>
<comment type="caution">
    <text evidence="2">The sequence shown here is derived from an EMBL/GenBank/DDBJ whole genome shotgun (WGS) entry which is preliminary data.</text>
</comment>
<accession>A0ABM9GBS6</accession>
<dbReference type="RefSeq" id="WP_213426021.1">
    <property type="nucleotide sequence ID" value="NZ_AP031286.1"/>
</dbReference>
<dbReference type="EMBL" id="CALYLO010000015">
    <property type="protein sequence ID" value="CAH8249207.1"/>
    <property type="molecule type" value="Genomic_DNA"/>
</dbReference>
<name>A0ABM9GBS6_9BACL</name>
<gene>
    <name evidence="2" type="ORF">WJ0W_006393</name>
</gene>
<dbReference type="Proteomes" id="UP001154322">
    <property type="component" value="Unassembled WGS sequence"/>
</dbReference>
<reference evidence="2" key="1">
    <citation type="submission" date="2022-06" db="EMBL/GenBank/DDBJ databases">
        <authorList>
            <person name="Dietemann V."/>
            <person name="Ory F."/>
            <person name="Dainat B."/>
            <person name="Oberhansli S."/>
        </authorList>
    </citation>
    <scope>NUCLEOTIDE SEQUENCE</scope>
    <source>
        <strain evidence="2">Ena-SAMPLE-TAB-26-04-2022-14:26:32:270-5432</strain>
    </source>
</reference>
<dbReference type="Gene3D" id="1.10.260.40">
    <property type="entry name" value="lambda repressor-like DNA-binding domains"/>
    <property type="match status" value="1"/>
</dbReference>
<dbReference type="InterPro" id="IPR001387">
    <property type="entry name" value="Cro/C1-type_HTH"/>
</dbReference>
<organism evidence="2 3">
    <name type="scientific">Paenibacillus melissococcoides</name>
    <dbReference type="NCBI Taxonomy" id="2912268"/>
    <lineage>
        <taxon>Bacteria</taxon>
        <taxon>Bacillati</taxon>
        <taxon>Bacillota</taxon>
        <taxon>Bacilli</taxon>
        <taxon>Bacillales</taxon>
        <taxon>Paenibacillaceae</taxon>
        <taxon>Paenibacillus</taxon>
    </lineage>
</organism>
<evidence type="ECO:0000313" key="2">
    <source>
        <dbReference type="EMBL" id="CAH8249207.1"/>
    </source>
</evidence>
<dbReference type="CDD" id="cd00093">
    <property type="entry name" value="HTH_XRE"/>
    <property type="match status" value="1"/>
</dbReference>
<dbReference type="InterPro" id="IPR010982">
    <property type="entry name" value="Lambda_DNA-bd_dom_sf"/>
</dbReference>
<evidence type="ECO:0000313" key="3">
    <source>
        <dbReference type="Proteomes" id="UP001154322"/>
    </source>
</evidence>
<evidence type="ECO:0000259" key="1">
    <source>
        <dbReference type="PROSITE" id="PS50943"/>
    </source>
</evidence>
<dbReference type="SUPFAM" id="SSF47413">
    <property type="entry name" value="lambda repressor-like DNA-binding domains"/>
    <property type="match status" value="1"/>
</dbReference>
<proteinExistence type="predicted"/>
<sequence length="72" mass="8325">MEKRRHQLIACREGKGSRDHVASELGISRVYLRMIETGALTPGRVLMFKMSKYFEQPLEVLFPDLFNGEQVI</sequence>